<feature type="domain" description="Thiamine pyrophosphate enzyme TPP-binding" evidence="2">
    <location>
        <begin position="58"/>
        <end position="197"/>
    </location>
</feature>
<evidence type="ECO:0000313" key="4">
    <source>
        <dbReference type="Proteomes" id="UP000824139"/>
    </source>
</evidence>
<dbReference type="GO" id="GO:0016625">
    <property type="term" value="F:oxidoreductase activity, acting on the aldehyde or oxo group of donors, iron-sulfur protein as acceptor"/>
    <property type="evidence" value="ECO:0007669"/>
    <property type="project" value="UniProtKB-ARBA"/>
</dbReference>
<reference evidence="3" key="2">
    <citation type="journal article" date="2021" name="PeerJ">
        <title>Extensive microbial diversity within the chicken gut microbiome revealed by metagenomics and culture.</title>
        <authorList>
            <person name="Gilroy R."/>
            <person name="Ravi A."/>
            <person name="Getino M."/>
            <person name="Pursley I."/>
            <person name="Horton D.L."/>
            <person name="Alikhan N.F."/>
            <person name="Baker D."/>
            <person name="Gharbi K."/>
            <person name="Hall N."/>
            <person name="Watson M."/>
            <person name="Adriaenssens E.M."/>
            <person name="Foster-Nyarko E."/>
            <person name="Jarju S."/>
            <person name="Secka A."/>
            <person name="Antonio M."/>
            <person name="Oren A."/>
            <person name="Chaudhuri R.R."/>
            <person name="La Ragione R."/>
            <person name="Hildebrand F."/>
            <person name="Pallen M.J."/>
        </authorList>
    </citation>
    <scope>NUCLEOTIDE SEQUENCE</scope>
    <source>
        <strain evidence="3">CHK152-2994</strain>
    </source>
</reference>
<dbReference type="EMBL" id="DVJO01000153">
    <property type="protein sequence ID" value="HIS83307.1"/>
    <property type="molecule type" value="Genomic_DNA"/>
</dbReference>
<reference evidence="3" key="1">
    <citation type="submission" date="2020-10" db="EMBL/GenBank/DDBJ databases">
        <authorList>
            <person name="Gilroy R."/>
        </authorList>
    </citation>
    <scope>NUCLEOTIDE SEQUENCE</scope>
    <source>
        <strain evidence="3">CHK152-2994</strain>
    </source>
</reference>
<dbReference type="PANTHER" id="PTHR48084:SF3">
    <property type="entry name" value="SUBUNIT OF PYRUVATE:FLAVODOXIN OXIDOREDUCTASE"/>
    <property type="match status" value="1"/>
</dbReference>
<dbReference type="SUPFAM" id="SSF52518">
    <property type="entry name" value="Thiamin diphosphate-binding fold (THDP-binding)"/>
    <property type="match status" value="1"/>
</dbReference>
<name>A0A9D1FWG5_9BACT</name>
<comment type="caution">
    <text evidence="3">The sequence shown here is derived from an EMBL/GenBank/DDBJ whole genome shotgun (WGS) entry which is preliminary data.</text>
</comment>
<dbReference type="InterPro" id="IPR011766">
    <property type="entry name" value="TPP_enzyme_TPP-bd"/>
</dbReference>
<dbReference type="Gene3D" id="3.40.50.970">
    <property type="match status" value="1"/>
</dbReference>
<dbReference type="Pfam" id="PF02775">
    <property type="entry name" value="TPP_enzyme_C"/>
    <property type="match status" value="1"/>
</dbReference>
<dbReference type="InterPro" id="IPR051457">
    <property type="entry name" value="2-oxoacid:Fd_oxidoreductase"/>
</dbReference>
<dbReference type="InterPro" id="IPR029061">
    <property type="entry name" value="THDP-binding"/>
</dbReference>
<evidence type="ECO:0000259" key="2">
    <source>
        <dbReference type="Pfam" id="PF02775"/>
    </source>
</evidence>
<organism evidence="3 4">
    <name type="scientific">Candidatus Scatenecus faecavium</name>
    <dbReference type="NCBI Taxonomy" id="2840915"/>
    <lineage>
        <taxon>Bacteria</taxon>
        <taxon>Candidatus Scatenecus</taxon>
    </lineage>
</organism>
<accession>A0A9D1FWG5</accession>
<dbReference type="AlphaFoldDB" id="A0A9D1FWG5"/>
<protein>
    <submittedName>
        <fullName evidence="3">2-oxoglutarate oxidoreductase</fullName>
    </submittedName>
</protein>
<dbReference type="GO" id="GO:0045333">
    <property type="term" value="P:cellular respiration"/>
    <property type="evidence" value="ECO:0007669"/>
    <property type="project" value="UniProtKB-ARBA"/>
</dbReference>
<sequence length="251" mass="27279">MATQVFKIPETFRENTKYSFCPGCDHGVAIRLVAEVLEELNLKEKTILAASIGCSVTAYDFLNVDSIEAPHGRALAEATGVKRARPDKFVFTYQGDGDFASIGLAESLHAALRGENLSAICINNTTYGMTGGQLGPTTLLGQITTTSPTGRNVEYYGYPIKIAEHVALCDGTAYSARVSLDSVANIRKAKQAIKKAFEVQLLGLGFGFVEILSTCPTNWKMSPEAAHERVREEMMKTFIPGVYKDITNSQP</sequence>
<gene>
    <name evidence="3" type="ORF">IAD41_06865</name>
</gene>
<dbReference type="PANTHER" id="PTHR48084">
    <property type="entry name" value="2-OXOGLUTARATE OXIDOREDUCTASE SUBUNIT KORB-RELATED"/>
    <property type="match status" value="1"/>
</dbReference>
<dbReference type="Proteomes" id="UP000824139">
    <property type="component" value="Unassembled WGS sequence"/>
</dbReference>
<keyword evidence="1" id="KW-0560">Oxidoreductase</keyword>
<evidence type="ECO:0000313" key="3">
    <source>
        <dbReference type="EMBL" id="HIS83307.1"/>
    </source>
</evidence>
<proteinExistence type="predicted"/>
<evidence type="ECO:0000256" key="1">
    <source>
        <dbReference type="ARBA" id="ARBA00023002"/>
    </source>
</evidence>
<dbReference type="GO" id="GO:0030976">
    <property type="term" value="F:thiamine pyrophosphate binding"/>
    <property type="evidence" value="ECO:0007669"/>
    <property type="project" value="InterPro"/>
</dbReference>